<evidence type="ECO:0000313" key="2">
    <source>
        <dbReference type="Proteomes" id="UP000297613"/>
    </source>
</evidence>
<name>A0A6N4QVN2_9LEPT</name>
<evidence type="ECO:0000313" key="1">
    <source>
        <dbReference type="EMBL" id="TGL85072.1"/>
    </source>
</evidence>
<dbReference type="RefSeq" id="WP_135572118.1">
    <property type="nucleotide sequence ID" value="NZ_RQGK01000064.1"/>
</dbReference>
<dbReference type="EMBL" id="RQGM01000032">
    <property type="protein sequence ID" value="TGL85072.1"/>
    <property type="molecule type" value="Genomic_DNA"/>
</dbReference>
<proteinExistence type="predicted"/>
<protein>
    <submittedName>
        <fullName evidence="1">Uncharacterized protein</fullName>
    </submittedName>
</protein>
<organism evidence="1 2">
    <name type="scientific">Leptospira yasudae</name>
    <dbReference type="NCBI Taxonomy" id="2202201"/>
    <lineage>
        <taxon>Bacteria</taxon>
        <taxon>Pseudomonadati</taxon>
        <taxon>Spirochaetota</taxon>
        <taxon>Spirochaetia</taxon>
        <taxon>Leptospirales</taxon>
        <taxon>Leptospiraceae</taxon>
        <taxon>Leptospira</taxon>
    </lineage>
</organism>
<accession>A0A6N4QVN2</accession>
<reference evidence="1 2" key="1">
    <citation type="journal article" date="2019" name="PLoS Negl. Trop. Dis.">
        <title>Revisiting the worldwide diversity of Leptospira species in the environment.</title>
        <authorList>
            <person name="Vincent A.T."/>
            <person name="Schiettekatte O."/>
            <person name="Bourhy P."/>
            <person name="Veyrier F.J."/>
            <person name="Picardeau M."/>
        </authorList>
    </citation>
    <scope>NUCLEOTIDE SEQUENCE [LARGE SCALE GENOMIC DNA]</scope>
    <source>
        <strain evidence="1 2">201702445</strain>
    </source>
</reference>
<sequence length="297" mass="34871">MIREFRIVRTRIRFFPAALRKTGEWFVWILAGFVLFLGSVGSESEPERTPSEKFTSFVKEFHKHPSESLARSFRARYSSLDVAPCGFEESGRFEKVVYLYYKCKEEKWPGFIYLGAGSEFWKQSSTRISLGEVLQIGKKTYLEIKPSFEDRFPEESAWDWKRHGKKESHPIRPQVVKEPKDNFGLQYFLSVARHPAKRDLKSGKEIFFDSTCPLIFLKKDADFYWEKSVYYSFQASCISSSPYSYIRVRSDFLGKIRLDDKDTDQIQEGGRYLGKLKIHSIEADKILWQQDAELYNE</sequence>
<dbReference type="NCBIfam" id="NF047693">
    <property type="entry name" value="LIC11113_fam"/>
    <property type="match status" value="1"/>
</dbReference>
<dbReference type="AlphaFoldDB" id="A0A6N4QVN2"/>
<gene>
    <name evidence="1" type="ORF">EHQ83_08730</name>
</gene>
<dbReference type="Proteomes" id="UP000297613">
    <property type="component" value="Unassembled WGS sequence"/>
</dbReference>
<comment type="caution">
    <text evidence="1">The sequence shown here is derived from an EMBL/GenBank/DDBJ whole genome shotgun (WGS) entry which is preliminary data.</text>
</comment>